<dbReference type="GO" id="GO:0060271">
    <property type="term" value="P:cilium assembly"/>
    <property type="evidence" value="ECO:0007669"/>
    <property type="project" value="InterPro"/>
</dbReference>
<dbReference type="EMBL" id="CAAALY010078380">
    <property type="protein sequence ID" value="VEL26149.1"/>
    <property type="molecule type" value="Genomic_DNA"/>
</dbReference>
<sequence length="147" mass="16497">MCTCLTFHVYHPFCLVQVKELNAEVNRLVEKRMLATDPLGDKASMFRQQANLVARKKAAAAEELVVARDNCANIENRLSEASVQLSKLNSHPDETNPSTTKNEKSDLLEEAKPPISKADEVSQSIKQFFRLIHESQTRGQSSGKKRD</sequence>
<evidence type="ECO:0000256" key="1">
    <source>
        <dbReference type="SAM" id="MobiDB-lite"/>
    </source>
</evidence>
<dbReference type="InterPro" id="IPR029600">
    <property type="entry name" value="IFT81"/>
</dbReference>
<feature type="region of interest" description="Disordered" evidence="1">
    <location>
        <begin position="84"/>
        <end position="121"/>
    </location>
</feature>
<dbReference type="OrthoDB" id="276029at2759"/>
<dbReference type="GO" id="GO:0036064">
    <property type="term" value="C:ciliary basal body"/>
    <property type="evidence" value="ECO:0007669"/>
    <property type="project" value="TreeGrafter"/>
</dbReference>
<dbReference type="Proteomes" id="UP000784294">
    <property type="component" value="Unassembled WGS sequence"/>
</dbReference>
<accession>A0A3S5CPN3</accession>
<keyword evidence="3" id="KW-1185">Reference proteome</keyword>
<organism evidence="2 3">
    <name type="scientific">Protopolystoma xenopodis</name>
    <dbReference type="NCBI Taxonomy" id="117903"/>
    <lineage>
        <taxon>Eukaryota</taxon>
        <taxon>Metazoa</taxon>
        <taxon>Spiralia</taxon>
        <taxon>Lophotrochozoa</taxon>
        <taxon>Platyhelminthes</taxon>
        <taxon>Monogenea</taxon>
        <taxon>Polyopisthocotylea</taxon>
        <taxon>Polystomatidea</taxon>
        <taxon>Polystomatidae</taxon>
        <taxon>Protopolystoma</taxon>
    </lineage>
</organism>
<dbReference type="GO" id="GO:0042073">
    <property type="term" value="P:intraciliary transport"/>
    <property type="evidence" value="ECO:0007669"/>
    <property type="project" value="InterPro"/>
</dbReference>
<dbReference type="PANTHER" id="PTHR15614">
    <property type="entry name" value="INTRAFLAGELLAR TRANSPORT PROTEIN 81 HOMOLOG"/>
    <property type="match status" value="1"/>
</dbReference>
<protein>
    <submittedName>
        <fullName evidence="2">Uncharacterized protein</fullName>
    </submittedName>
</protein>
<name>A0A3S5CPN3_9PLAT</name>
<dbReference type="GO" id="GO:0015631">
    <property type="term" value="F:tubulin binding"/>
    <property type="evidence" value="ECO:0007669"/>
    <property type="project" value="InterPro"/>
</dbReference>
<comment type="caution">
    <text evidence="2">The sequence shown here is derived from an EMBL/GenBank/DDBJ whole genome shotgun (WGS) entry which is preliminary data.</text>
</comment>
<dbReference type="GO" id="GO:0030992">
    <property type="term" value="C:intraciliary transport particle B"/>
    <property type="evidence" value="ECO:0007669"/>
    <property type="project" value="InterPro"/>
</dbReference>
<evidence type="ECO:0000313" key="3">
    <source>
        <dbReference type="Proteomes" id="UP000784294"/>
    </source>
</evidence>
<proteinExistence type="predicted"/>
<feature type="compositionally biased region" description="Basic and acidic residues" evidence="1">
    <location>
        <begin position="101"/>
        <end position="120"/>
    </location>
</feature>
<dbReference type="AlphaFoldDB" id="A0A3S5CPN3"/>
<gene>
    <name evidence="2" type="ORF">PXEA_LOCUS19589</name>
</gene>
<evidence type="ECO:0000313" key="2">
    <source>
        <dbReference type="EMBL" id="VEL26149.1"/>
    </source>
</evidence>
<dbReference type="PANTHER" id="PTHR15614:SF2">
    <property type="entry name" value="INTRAFLAGELLAR TRANSPORT PROTEIN 81 HOMOLOG"/>
    <property type="match status" value="1"/>
</dbReference>
<feature type="compositionally biased region" description="Polar residues" evidence="1">
    <location>
        <begin position="84"/>
        <end position="100"/>
    </location>
</feature>
<reference evidence="2" key="1">
    <citation type="submission" date="2018-11" db="EMBL/GenBank/DDBJ databases">
        <authorList>
            <consortium name="Pathogen Informatics"/>
        </authorList>
    </citation>
    <scope>NUCLEOTIDE SEQUENCE</scope>
</reference>